<dbReference type="Gene3D" id="3.40.50.150">
    <property type="entry name" value="Vaccinia Virus protein VP39"/>
    <property type="match status" value="1"/>
</dbReference>
<name>A0A502CW42_9MICO</name>
<dbReference type="OrthoDB" id="9813311at2"/>
<keyword evidence="2" id="KW-1185">Reference proteome</keyword>
<reference evidence="1 2" key="1">
    <citation type="journal article" date="2019" name="Environ. Microbiol.">
        <title>Species interactions and distinct microbial communities in high Arctic permafrost affected cryosols are associated with the CH4 and CO2 gas fluxes.</title>
        <authorList>
            <person name="Altshuler I."/>
            <person name="Hamel J."/>
            <person name="Turney S."/>
            <person name="Magnuson E."/>
            <person name="Levesque R."/>
            <person name="Greer C."/>
            <person name="Whyte L.G."/>
        </authorList>
    </citation>
    <scope>NUCLEOTIDE SEQUENCE [LARGE SCALE GENOMIC DNA]</scope>
    <source>
        <strain evidence="1 2">S9.3A</strain>
    </source>
</reference>
<proteinExistence type="predicted"/>
<keyword evidence="1" id="KW-0489">Methyltransferase</keyword>
<dbReference type="RefSeq" id="WP_140741172.1">
    <property type="nucleotide sequence ID" value="NZ_RCZM01000004.1"/>
</dbReference>
<gene>
    <name evidence="1" type="ORF">EAH86_12470</name>
</gene>
<keyword evidence="1" id="KW-0808">Transferase</keyword>
<organism evidence="1 2">
    <name type="scientific">Pedococcus bigeumensis</name>
    <dbReference type="NCBI Taxonomy" id="433644"/>
    <lineage>
        <taxon>Bacteria</taxon>
        <taxon>Bacillati</taxon>
        <taxon>Actinomycetota</taxon>
        <taxon>Actinomycetes</taxon>
        <taxon>Micrococcales</taxon>
        <taxon>Intrasporangiaceae</taxon>
        <taxon>Pedococcus</taxon>
    </lineage>
</organism>
<evidence type="ECO:0000313" key="2">
    <source>
        <dbReference type="Proteomes" id="UP000317722"/>
    </source>
</evidence>
<comment type="caution">
    <text evidence="1">The sequence shown here is derived from an EMBL/GenBank/DDBJ whole genome shotgun (WGS) entry which is preliminary data.</text>
</comment>
<accession>A0A502CW42</accession>
<evidence type="ECO:0000313" key="1">
    <source>
        <dbReference type="EMBL" id="TPG16046.1"/>
    </source>
</evidence>
<sequence>MTEFELSQSQAHALLLQRTGYQSTLVGLVKRAGLTRWYDARVAARTSTRRRVDLAGRYAEECRREAESLAQVLPETGVVMDIGCGLGGPDLALARAVPGLSFVLLDKDEFDDRPHYGFEAEASAYNSLAQTVEFITANGVAPARLETVDIARQPFPAERPVDAVISIMSWGFHYPLSTYLDQVHAVLRPGGVVVVDVRTGTDAEAELRGAFGEDAVRRVATPHTAFPRLLATKSA</sequence>
<dbReference type="AlphaFoldDB" id="A0A502CW42"/>
<dbReference type="InterPro" id="IPR029063">
    <property type="entry name" value="SAM-dependent_MTases_sf"/>
</dbReference>
<dbReference type="Proteomes" id="UP000317722">
    <property type="component" value="Unassembled WGS sequence"/>
</dbReference>
<dbReference type="EMBL" id="RCZM01000004">
    <property type="protein sequence ID" value="TPG16046.1"/>
    <property type="molecule type" value="Genomic_DNA"/>
</dbReference>
<protein>
    <submittedName>
        <fullName evidence="1">Class I SAM-dependent methyltransferase</fullName>
    </submittedName>
</protein>
<dbReference type="GO" id="GO:0008168">
    <property type="term" value="F:methyltransferase activity"/>
    <property type="evidence" value="ECO:0007669"/>
    <property type="project" value="UniProtKB-KW"/>
</dbReference>
<dbReference type="SUPFAM" id="SSF53335">
    <property type="entry name" value="S-adenosyl-L-methionine-dependent methyltransferases"/>
    <property type="match status" value="1"/>
</dbReference>
<dbReference type="Pfam" id="PF13489">
    <property type="entry name" value="Methyltransf_23"/>
    <property type="match status" value="1"/>
</dbReference>
<dbReference type="GO" id="GO:0032259">
    <property type="term" value="P:methylation"/>
    <property type="evidence" value="ECO:0007669"/>
    <property type="project" value="UniProtKB-KW"/>
</dbReference>
<dbReference type="CDD" id="cd02440">
    <property type="entry name" value="AdoMet_MTases"/>
    <property type="match status" value="1"/>
</dbReference>